<dbReference type="Gene3D" id="3.30.460.10">
    <property type="entry name" value="Beta Polymerase, domain 2"/>
    <property type="match status" value="1"/>
</dbReference>
<dbReference type="EMBL" id="FLRD01000152">
    <property type="protein sequence ID" value="SBT49218.1"/>
    <property type="molecule type" value="Genomic_DNA"/>
</dbReference>
<accession>A0A1A8ZZF0</accession>
<dbReference type="PANTHER" id="PTHR23092:SF15">
    <property type="entry name" value="INACTIVE NON-CANONICAL POLY(A) RNA POLYMERASE PROTEIN TRF4-2-RELATED"/>
    <property type="match status" value="1"/>
</dbReference>
<dbReference type="Proteomes" id="UP000078555">
    <property type="component" value="Unassembled WGS sequence"/>
</dbReference>
<feature type="region of interest" description="Disordered" evidence="1">
    <location>
        <begin position="12"/>
        <end position="33"/>
    </location>
</feature>
<keyword evidence="2" id="KW-0472">Membrane</keyword>
<sequence>MFIPKFCNPCSTRRKKGQKRNKKRNRNSKLNRKHIDKINECSKITDNSKNVHEKTILYKTIPSICKQKKEIKNNPKLCKKEKETNVFNNCLYNTTKNKNHLKSNLEIKKKEIVLENTNIKKGIYDFNDVIKCRTEYLMCGDIVSENLLYNYIDHLKNIYINEKKDSYMQLKKDVEINGDFSTMQEILNRYPAIDNNKDIYYIAEFIKKQYINNSLMELFKNIGQEVIYLIHLLKPVPHEILMRKIILEKLESFIKFIFPQFYLVIFGSCNTNLDVYCSDINICIYNNINADNSNIHQLYKNMKANNLFQNAHICIALEDDVEIIKCFFSEYKMLVHICFNSLKAIKSTIFIQNCLRNNNALKYLVIFFKLFLLQNGLNDISNGGISSFYIFLMLINFLKINEMVFSEKDIFLYIGEVVYKFFYYISLFKDKTDLKIFLETFYECDVPTEKENVHKVNTNSKTMHKHLINLFNAIFYNIFFINTFEDKYVNLSSHCNILKIRLCFKDALFTLSALYLVYVRKNNPNIPSKYNEIFSNNLQILSFFHYFGDLYINRELKKNYSFLKSASKKLRTFEKDHKQLQLLQSKAHNGDNMVIGLSARNSSSEISKNPCMNINNVGESTHRGGNNRCIKEDDKHFFLKQDCKKSSNLCGQFKKKLTNDINYVNTSTINCLLYTHPSEEIETDVCKNELQKNVTSFFLGGKYMGEKNKNINVGVHRTENEITKCKDKRRKQSIQLNSQNLGGNKIDNVVILDVEKCHRPNESQMNVQKGHEDDKRPLQNLMNKKKNVHKLETDYYKAKENTLKVRINPIKGKTNMINKKIEILNEKAKIYKKEENYNNKMAKIIMEKSNIARNKIIYLGRKVNFVINRACLISKKAKSFKKIIENTKVEMITSHEKNSSDVTLLYCDNNLKQDTELSESMKYIKIFQNDFELCDLESLKRKACNIYKQVDKTDANMHYVDDTCKELQALGYVLNVKTLLNNRFQYYNIFRDVYADKVTAPEVQNNPPGRDDDAQKKLKKEILRELITFKNYDPNTLINFEVNDEFLVPGSSII</sequence>
<dbReference type="SUPFAM" id="SSF81301">
    <property type="entry name" value="Nucleotidyltransferase"/>
    <property type="match status" value="1"/>
</dbReference>
<feature type="transmembrane region" description="Helical" evidence="2">
    <location>
        <begin position="380"/>
        <end position="398"/>
    </location>
</feature>
<dbReference type="InterPro" id="IPR054708">
    <property type="entry name" value="MTPAP-like_central"/>
</dbReference>
<reference evidence="5" key="1">
    <citation type="submission" date="2016-05" db="EMBL/GenBank/DDBJ databases">
        <authorList>
            <person name="Naeem Raeece"/>
        </authorList>
    </citation>
    <scope>NUCLEOTIDE SEQUENCE [LARGE SCALE GENOMIC DNA]</scope>
</reference>
<organism evidence="4 5">
    <name type="scientific">Plasmodium ovale wallikeri</name>
    <dbReference type="NCBI Taxonomy" id="864142"/>
    <lineage>
        <taxon>Eukaryota</taxon>
        <taxon>Sar</taxon>
        <taxon>Alveolata</taxon>
        <taxon>Apicomplexa</taxon>
        <taxon>Aconoidasida</taxon>
        <taxon>Haemosporida</taxon>
        <taxon>Plasmodiidae</taxon>
        <taxon>Plasmodium</taxon>
        <taxon>Plasmodium (Plasmodium)</taxon>
    </lineage>
</organism>
<protein>
    <recommendedName>
        <fullName evidence="3">Poly(A) RNA polymerase mitochondrial-like central palm domain-containing protein</fullName>
    </recommendedName>
</protein>
<name>A0A1A8ZZF0_PLAOA</name>
<feature type="domain" description="Poly(A) RNA polymerase mitochondrial-like central palm" evidence="3">
    <location>
        <begin position="228"/>
        <end position="351"/>
    </location>
</feature>
<keyword evidence="5" id="KW-1185">Reference proteome</keyword>
<dbReference type="GO" id="GO:0005730">
    <property type="term" value="C:nucleolus"/>
    <property type="evidence" value="ECO:0007669"/>
    <property type="project" value="TreeGrafter"/>
</dbReference>
<dbReference type="GO" id="GO:0031499">
    <property type="term" value="C:TRAMP complex"/>
    <property type="evidence" value="ECO:0007669"/>
    <property type="project" value="TreeGrafter"/>
</dbReference>
<dbReference type="AlphaFoldDB" id="A0A1A8ZZF0"/>
<evidence type="ECO:0000256" key="1">
    <source>
        <dbReference type="SAM" id="MobiDB-lite"/>
    </source>
</evidence>
<dbReference type="PANTHER" id="PTHR23092">
    <property type="entry name" value="POLY(A) RNA POLYMERASE"/>
    <property type="match status" value="1"/>
</dbReference>
<proteinExistence type="predicted"/>
<evidence type="ECO:0000313" key="5">
    <source>
        <dbReference type="Proteomes" id="UP000078555"/>
    </source>
</evidence>
<dbReference type="InterPro" id="IPR045862">
    <property type="entry name" value="Trf4-like"/>
</dbReference>
<dbReference type="GO" id="GO:1990817">
    <property type="term" value="F:poly(A) RNA polymerase activity"/>
    <property type="evidence" value="ECO:0007669"/>
    <property type="project" value="InterPro"/>
</dbReference>
<keyword evidence="2" id="KW-0812">Transmembrane</keyword>
<dbReference type="Gene3D" id="1.10.1410.10">
    <property type="match status" value="1"/>
</dbReference>
<dbReference type="SUPFAM" id="SSF81631">
    <property type="entry name" value="PAP/OAS1 substrate-binding domain"/>
    <property type="match status" value="1"/>
</dbReference>
<feature type="transmembrane region" description="Helical" evidence="2">
    <location>
        <begin position="410"/>
        <end position="428"/>
    </location>
</feature>
<dbReference type="Pfam" id="PF22600">
    <property type="entry name" value="MTPAP-like_central"/>
    <property type="match status" value="1"/>
</dbReference>
<dbReference type="InterPro" id="IPR043519">
    <property type="entry name" value="NT_sf"/>
</dbReference>
<evidence type="ECO:0000313" key="4">
    <source>
        <dbReference type="EMBL" id="SBT49218.1"/>
    </source>
</evidence>
<dbReference type="GO" id="GO:0043634">
    <property type="term" value="P:polyadenylation-dependent ncRNA catabolic process"/>
    <property type="evidence" value="ECO:0007669"/>
    <property type="project" value="TreeGrafter"/>
</dbReference>
<dbReference type="GO" id="GO:0003729">
    <property type="term" value="F:mRNA binding"/>
    <property type="evidence" value="ECO:0007669"/>
    <property type="project" value="TreeGrafter"/>
</dbReference>
<dbReference type="GO" id="GO:0031123">
    <property type="term" value="P:RNA 3'-end processing"/>
    <property type="evidence" value="ECO:0007669"/>
    <property type="project" value="TreeGrafter"/>
</dbReference>
<evidence type="ECO:0000259" key="3">
    <source>
        <dbReference type="Pfam" id="PF22600"/>
    </source>
</evidence>
<evidence type="ECO:0000256" key="2">
    <source>
        <dbReference type="SAM" id="Phobius"/>
    </source>
</evidence>
<keyword evidence="2" id="KW-1133">Transmembrane helix</keyword>
<gene>
    <name evidence="4" type="ORF">POVWA1_059160</name>
</gene>